<dbReference type="PANTHER" id="PTHR22749">
    <property type="entry name" value="RIBOFLAVIN KINASE/FMN ADENYLYLTRANSFERASE"/>
    <property type="match status" value="1"/>
</dbReference>
<accession>A0A2K2H7C0</accession>
<comment type="pathway">
    <text evidence="3 15">Cofactor biosynthesis; FMN biosynthesis; FMN from riboflavin (ATP route): step 1/1.</text>
</comment>
<evidence type="ECO:0000256" key="3">
    <source>
        <dbReference type="ARBA" id="ARBA00005201"/>
    </source>
</evidence>
<gene>
    <name evidence="17" type="ORF">C2E25_13710</name>
</gene>
<dbReference type="InterPro" id="IPR015865">
    <property type="entry name" value="Riboflavin_kinase_bac/euk"/>
</dbReference>
<keyword evidence="5 15" id="KW-0288">FMN</keyword>
<comment type="catalytic activity">
    <reaction evidence="13 15">
        <text>riboflavin + ATP = FMN + ADP + H(+)</text>
        <dbReference type="Rhea" id="RHEA:14357"/>
        <dbReference type="ChEBI" id="CHEBI:15378"/>
        <dbReference type="ChEBI" id="CHEBI:30616"/>
        <dbReference type="ChEBI" id="CHEBI:57986"/>
        <dbReference type="ChEBI" id="CHEBI:58210"/>
        <dbReference type="ChEBI" id="CHEBI:456216"/>
        <dbReference type="EC" id="2.7.1.26"/>
    </reaction>
</comment>
<protein>
    <recommendedName>
        <fullName evidence="15">Riboflavin biosynthesis protein</fullName>
    </recommendedName>
    <domain>
        <recommendedName>
            <fullName evidence="15">Riboflavin kinase</fullName>
            <ecNumber evidence="15">2.7.1.26</ecNumber>
        </recommendedName>
        <alternativeName>
            <fullName evidence="15">Flavokinase</fullName>
        </alternativeName>
    </domain>
    <domain>
        <recommendedName>
            <fullName evidence="15">FMN adenylyltransferase</fullName>
            <ecNumber evidence="15">2.7.7.2</ecNumber>
        </recommendedName>
        <alternativeName>
            <fullName evidence="15">FAD pyrophosphorylase</fullName>
        </alternativeName>
        <alternativeName>
            <fullName evidence="15">FAD synthase</fullName>
        </alternativeName>
    </domain>
</protein>
<dbReference type="GO" id="GO:0006747">
    <property type="term" value="P:FAD biosynthetic process"/>
    <property type="evidence" value="ECO:0007669"/>
    <property type="project" value="UniProtKB-UniRule"/>
</dbReference>
<comment type="caution">
    <text evidence="17">The sequence shown here is derived from an EMBL/GenBank/DDBJ whole genome shotgun (WGS) entry which is preliminary data.</text>
</comment>
<keyword evidence="10 15" id="KW-0274">FAD</keyword>
<feature type="domain" description="Riboflavin kinase" evidence="16">
    <location>
        <begin position="183"/>
        <end position="306"/>
    </location>
</feature>
<dbReference type="SMART" id="SM00904">
    <property type="entry name" value="Flavokinase"/>
    <property type="match status" value="1"/>
</dbReference>
<dbReference type="InterPro" id="IPR015864">
    <property type="entry name" value="FAD_synthase"/>
</dbReference>
<sequence length="325" mass="36791">MRIIRQLDECCPPLERGVVTIGNFDGVHLGHREIFRRVVRRARELNGLATVLTFVPHPLKVLTPERAPRLLNTYAEKERLIAASCIDVLAAIPFDCEMAEMPPEDFVREILVGRLGICHLIVGYDYAFGRNREGDVDFLRRAGKQAGFTVEMLEPIRRGEEVFSSTLVRRRLAAGDVAGTVALLGRHFNLEGRVIHGASRGRSLGFPTANLLTDKEVLPRPGVYAVKVRLDERIFDGVMNIGFNPTFGTERISLEVHLLDFSADIYDRSLRVYFVERLREEMVFSSVDDLIVQIRRDVDRARQLLAGREVIVYRDYLDCGLEKGA</sequence>
<name>A0A2K2H7C0_9BACT</name>
<dbReference type="GO" id="GO:0003919">
    <property type="term" value="F:FMN adenylyltransferase activity"/>
    <property type="evidence" value="ECO:0007669"/>
    <property type="project" value="UniProtKB-UniRule"/>
</dbReference>
<evidence type="ECO:0000256" key="7">
    <source>
        <dbReference type="ARBA" id="ARBA00022695"/>
    </source>
</evidence>
<comment type="function">
    <text evidence="1">Catalyzes the phosphorylation of riboflavin to FMN followed by the adenylation of FMN to FAD.</text>
</comment>
<evidence type="ECO:0000256" key="6">
    <source>
        <dbReference type="ARBA" id="ARBA00022679"/>
    </source>
</evidence>
<dbReference type="NCBIfam" id="TIGR00083">
    <property type="entry name" value="ribF"/>
    <property type="match status" value="1"/>
</dbReference>
<evidence type="ECO:0000256" key="4">
    <source>
        <dbReference type="ARBA" id="ARBA00022630"/>
    </source>
</evidence>
<dbReference type="SUPFAM" id="SSF52374">
    <property type="entry name" value="Nucleotidylyl transferase"/>
    <property type="match status" value="1"/>
</dbReference>
<dbReference type="FunFam" id="3.40.50.620:FF:000021">
    <property type="entry name" value="Riboflavin biosynthesis protein"/>
    <property type="match status" value="1"/>
</dbReference>
<keyword evidence="6 15" id="KW-0808">Transferase</keyword>
<reference evidence="17 18" key="1">
    <citation type="journal article" date="2018" name="Genome Announc.">
        <title>Genome Sequence of Geothermobacter sp. HR-1 Iron Reducer from the Loihi Seamount.</title>
        <authorList>
            <person name="Smith H."/>
            <person name="Abuyen K."/>
            <person name="Tremblay J."/>
            <person name="Savalia P."/>
            <person name="Perez-Rodriguez I."/>
            <person name="Emerson D."/>
            <person name="Tully B."/>
            <person name="Amend J."/>
        </authorList>
    </citation>
    <scope>NUCLEOTIDE SEQUENCE [LARGE SCALE GENOMIC DNA]</scope>
    <source>
        <strain evidence="17 18">HR-1</strain>
    </source>
</reference>
<organism evidence="17 18">
    <name type="scientific">Geothermobacter hydrogeniphilus</name>
    <dbReference type="NCBI Taxonomy" id="1969733"/>
    <lineage>
        <taxon>Bacteria</taxon>
        <taxon>Pseudomonadati</taxon>
        <taxon>Thermodesulfobacteriota</taxon>
        <taxon>Desulfuromonadia</taxon>
        <taxon>Desulfuromonadales</taxon>
        <taxon>Geothermobacteraceae</taxon>
        <taxon>Geothermobacter</taxon>
    </lineage>
</organism>
<evidence type="ECO:0000256" key="5">
    <source>
        <dbReference type="ARBA" id="ARBA00022643"/>
    </source>
</evidence>
<dbReference type="InterPro" id="IPR002606">
    <property type="entry name" value="Riboflavin_kinase_bac"/>
</dbReference>
<keyword evidence="8 15" id="KW-0547">Nucleotide-binding</keyword>
<dbReference type="UniPathway" id="UPA00276">
    <property type="reaction ID" value="UER00406"/>
</dbReference>
<dbReference type="AlphaFoldDB" id="A0A2K2H7C0"/>
<dbReference type="CDD" id="cd02064">
    <property type="entry name" value="FAD_synthetase_N"/>
    <property type="match status" value="1"/>
</dbReference>
<evidence type="ECO:0000256" key="2">
    <source>
        <dbReference type="ARBA" id="ARBA00004726"/>
    </source>
</evidence>
<keyword evidence="12" id="KW-0511">Multifunctional enzyme</keyword>
<dbReference type="EC" id="2.7.7.2" evidence="15"/>
<dbReference type="SUPFAM" id="SSF82114">
    <property type="entry name" value="Riboflavin kinase-like"/>
    <property type="match status" value="1"/>
</dbReference>
<keyword evidence="11 15" id="KW-0067">ATP-binding</keyword>
<keyword evidence="7 15" id="KW-0548">Nucleotidyltransferase</keyword>
<dbReference type="Gene3D" id="3.40.50.620">
    <property type="entry name" value="HUPs"/>
    <property type="match status" value="1"/>
</dbReference>
<dbReference type="OrthoDB" id="9803667at2"/>
<evidence type="ECO:0000256" key="10">
    <source>
        <dbReference type="ARBA" id="ARBA00022827"/>
    </source>
</evidence>
<comment type="catalytic activity">
    <reaction evidence="14 15">
        <text>FMN + ATP + H(+) = FAD + diphosphate</text>
        <dbReference type="Rhea" id="RHEA:17237"/>
        <dbReference type="ChEBI" id="CHEBI:15378"/>
        <dbReference type="ChEBI" id="CHEBI:30616"/>
        <dbReference type="ChEBI" id="CHEBI:33019"/>
        <dbReference type="ChEBI" id="CHEBI:57692"/>
        <dbReference type="ChEBI" id="CHEBI:58210"/>
        <dbReference type="EC" id="2.7.7.2"/>
    </reaction>
</comment>
<evidence type="ECO:0000256" key="14">
    <source>
        <dbReference type="ARBA" id="ARBA00049494"/>
    </source>
</evidence>
<evidence type="ECO:0000256" key="9">
    <source>
        <dbReference type="ARBA" id="ARBA00022777"/>
    </source>
</evidence>
<evidence type="ECO:0000256" key="8">
    <source>
        <dbReference type="ARBA" id="ARBA00022741"/>
    </source>
</evidence>
<dbReference type="EC" id="2.7.1.26" evidence="15"/>
<dbReference type="FunFam" id="2.40.30.30:FF:000003">
    <property type="entry name" value="Riboflavin biosynthesis protein"/>
    <property type="match status" value="1"/>
</dbReference>
<dbReference type="GO" id="GO:0008531">
    <property type="term" value="F:riboflavin kinase activity"/>
    <property type="evidence" value="ECO:0007669"/>
    <property type="project" value="UniProtKB-UniRule"/>
</dbReference>
<evidence type="ECO:0000256" key="12">
    <source>
        <dbReference type="ARBA" id="ARBA00023268"/>
    </source>
</evidence>
<dbReference type="EMBL" id="PPFX01000037">
    <property type="protein sequence ID" value="PNU19198.1"/>
    <property type="molecule type" value="Genomic_DNA"/>
</dbReference>
<keyword evidence="4 15" id="KW-0285">Flavoprotein</keyword>
<dbReference type="Proteomes" id="UP000236340">
    <property type="component" value="Unassembled WGS sequence"/>
</dbReference>
<dbReference type="Pfam" id="PF06574">
    <property type="entry name" value="FAD_syn"/>
    <property type="match status" value="1"/>
</dbReference>
<dbReference type="NCBIfam" id="NF004160">
    <property type="entry name" value="PRK05627.1-3"/>
    <property type="match status" value="1"/>
</dbReference>
<dbReference type="PANTHER" id="PTHR22749:SF6">
    <property type="entry name" value="RIBOFLAVIN KINASE"/>
    <property type="match status" value="1"/>
</dbReference>
<evidence type="ECO:0000256" key="13">
    <source>
        <dbReference type="ARBA" id="ARBA00047880"/>
    </source>
</evidence>
<dbReference type="GO" id="GO:0005524">
    <property type="term" value="F:ATP binding"/>
    <property type="evidence" value="ECO:0007669"/>
    <property type="project" value="UniProtKB-UniRule"/>
</dbReference>
<comment type="pathway">
    <text evidence="2 15">Cofactor biosynthesis; FAD biosynthesis; FAD from FMN: step 1/1.</text>
</comment>
<dbReference type="GO" id="GO:0009398">
    <property type="term" value="P:FMN biosynthetic process"/>
    <property type="evidence" value="ECO:0007669"/>
    <property type="project" value="UniProtKB-UniRule"/>
</dbReference>
<dbReference type="UniPathway" id="UPA00277">
    <property type="reaction ID" value="UER00407"/>
</dbReference>
<dbReference type="InterPro" id="IPR023468">
    <property type="entry name" value="Riboflavin_kinase"/>
</dbReference>
<comment type="similarity">
    <text evidence="15">Belongs to the ribF family.</text>
</comment>
<dbReference type="NCBIfam" id="NF004162">
    <property type="entry name" value="PRK05627.1-5"/>
    <property type="match status" value="1"/>
</dbReference>
<dbReference type="InterPro" id="IPR014729">
    <property type="entry name" value="Rossmann-like_a/b/a_fold"/>
</dbReference>
<dbReference type="GO" id="GO:0009231">
    <property type="term" value="P:riboflavin biosynthetic process"/>
    <property type="evidence" value="ECO:0007669"/>
    <property type="project" value="InterPro"/>
</dbReference>
<dbReference type="Gene3D" id="2.40.30.30">
    <property type="entry name" value="Riboflavin kinase-like"/>
    <property type="match status" value="1"/>
</dbReference>
<evidence type="ECO:0000313" key="17">
    <source>
        <dbReference type="EMBL" id="PNU19198.1"/>
    </source>
</evidence>
<dbReference type="InterPro" id="IPR023465">
    <property type="entry name" value="Riboflavin_kinase_dom_sf"/>
</dbReference>
<keyword evidence="9 15" id="KW-0418">Kinase</keyword>
<evidence type="ECO:0000256" key="11">
    <source>
        <dbReference type="ARBA" id="ARBA00022840"/>
    </source>
</evidence>
<proteinExistence type="inferred from homology"/>
<evidence type="ECO:0000313" key="18">
    <source>
        <dbReference type="Proteomes" id="UP000236340"/>
    </source>
</evidence>
<dbReference type="RefSeq" id="WP_103116298.1">
    <property type="nucleotide sequence ID" value="NZ_PPFX01000037.1"/>
</dbReference>
<evidence type="ECO:0000256" key="15">
    <source>
        <dbReference type="PIRNR" id="PIRNR004491"/>
    </source>
</evidence>
<dbReference type="PIRSF" id="PIRSF004491">
    <property type="entry name" value="FAD_Synth"/>
    <property type="match status" value="1"/>
</dbReference>
<dbReference type="Pfam" id="PF01687">
    <property type="entry name" value="Flavokinase"/>
    <property type="match status" value="1"/>
</dbReference>
<evidence type="ECO:0000259" key="16">
    <source>
        <dbReference type="SMART" id="SM00904"/>
    </source>
</evidence>
<evidence type="ECO:0000256" key="1">
    <source>
        <dbReference type="ARBA" id="ARBA00002121"/>
    </source>
</evidence>